<dbReference type="Ensembl" id="ENSMMMT00000028579.1">
    <property type="protein sequence ID" value="ENSMMMP00000025251.1"/>
    <property type="gene ID" value="ENSMMMG00000022099.1"/>
</dbReference>
<protein>
    <submittedName>
        <fullName evidence="4">Cilia and flagella associated protein 92 (putative)</fullName>
    </submittedName>
</protein>
<evidence type="ECO:0000313" key="4">
    <source>
        <dbReference type="Ensembl" id="ENSMMMP00000025251.1"/>
    </source>
</evidence>
<feature type="transmembrane region" description="Helical" evidence="2">
    <location>
        <begin position="411"/>
        <end position="432"/>
    </location>
</feature>
<keyword evidence="2" id="KW-0812">Transmembrane</keyword>
<keyword evidence="2" id="KW-0472">Membrane</keyword>
<evidence type="ECO:0000256" key="1">
    <source>
        <dbReference type="SAM" id="MobiDB-lite"/>
    </source>
</evidence>
<dbReference type="GeneTree" id="ENSGT00390000008330"/>
<dbReference type="InterPro" id="IPR027876">
    <property type="entry name" value="DUF4550"/>
</dbReference>
<feature type="domain" description="DUF4550" evidence="3">
    <location>
        <begin position="115"/>
        <end position="209"/>
    </location>
</feature>
<keyword evidence="5" id="KW-1185">Reference proteome</keyword>
<organism evidence="4 5">
    <name type="scientific">Marmota marmota marmota</name>
    <name type="common">Alpine marmot</name>
    <dbReference type="NCBI Taxonomy" id="9994"/>
    <lineage>
        <taxon>Eukaryota</taxon>
        <taxon>Metazoa</taxon>
        <taxon>Chordata</taxon>
        <taxon>Craniata</taxon>
        <taxon>Vertebrata</taxon>
        <taxon>Euteleostomi</taxon>
        <taxon>Mammalia</taxon>
        <taxon>Eutheria</taxon>
        <taxon>Euarchontoglires</taxon>
        <taxon>Glires</taxon>
        <taxon>Rodentia</taxon>
        <taxon>Sciuromorpha</taxon>
        <taxon>Sciuridae</taxon>
        <taxon>Xerinae</taxon>
        <taxon>Marmotini</taxon>
        <taxon>Marmota</taxon>
    </lineage>
</organism>
<proteinExistence type="predicted"/>
<sequence length="433" mass="50243">MSLNAWEWEDEDAAIIDPLTSLHSFLQTTNDCVVEGYLGTRVQEYDYDGRYGTLGSLEEEHVSPFEPDVPQVVPCKFIISLAFPVNFGIKGKYLNILEKFKKHPKLDNHIAKLRRFYHIEYFLLPDDEEPKIVDMVIFPGMAKVFLDSGVKTIKPWLEGGKLWVSWSQSFNVNVTKELLKKMNFHKITLRLWDTKDKISKKVRYYRLKAASYLEEAGSFGKSEEVRLLVLDQRRQCDLSHEKASINTEEWDEERLLGKPEKAEKHAKLFPGSHQAEPEIISKNNEDYEKSLKMDDLSSIRRSTSRTPVVPLAGATMLEIKEFIEKKSLNSLTDMLEKQRSQSKKKDPEMKRRSLKKGKKQHSEEEFDPSQWRQSVFSLQLAIMPLLAGSYTCSQQSLVLLSCYLDAERPGLFLWMQCVLFLWPLFNLFLICLN</sequence>
<evidence type="ECO:0000256" key="2">
    <source>
        <dbReference type="SAM" id="Phobius"/>
    </source>
</evidence>
<feature type="region of interest" description="Disordered" evidence="1">
    <location>
        <begin position="334"/>
        <end position="366"/>
    </location>
</feature>
<accession>A0A8C6A9N4</accession>
<dbReference type="PANTHER" id="PTHR33667">
    <property type="entry name" value="SI:DKEY-57N24.6"/>
    <property type="match status" value="1"/>
</dbReference>
<evidence type="ECO:0000313" key="5">
    <source>
        <dbReference type="Proteomes" id="UP000694407"/>
    </source>
</evidence>
<dbReference type="AlphaFoldDB" id="A0A8C6A9N4"/>
<name>A0A8C6A9N4_MARMA</name>
<dbReference type="PANTHER" id="PTHR33667:SF7">
    <property type="entry name" value="RIKEN CDNA 1810020O05 GENE"/>
    <property type="match status" value="1"/>
</dbReference>
<reference evidence="4" key="1">
    <citation type="submission" date="2025-08" db="UniProtKB">
        <authorList>
            <consortium name="Ensembl"/>
        </authorList>
    </citation>
    <scope>IDENTIFICATION</scope>
</reference>
<evidence type="ECO:0000259" key="3">
    <source>
        <dbReference type="Pfam" id="PF15084"/>
    </source>
</evidence>
<keyword evidence="2" id="KW-1133">Transmembrane helix</keyword>
<feature type="compositionally biased region" description="Basic and acidic residues" evidence="1">
    <location>
        <begin position="334"/>
        <end position="351"/>
    </location>
</feature>
<dbReference type="Pfam" id="PF15084">
    <property type="entry name" value="DUF4550"/>
    <property type="match status" value="1"/>
</dbReference>
<dbReference type="Proteomes" id="UP000694407">
    <property type="component" value="Unplaced"/>
</dbReference>
<reference evidence="4" key="2">
    <citation type="submission" date="2025-09" db="UniProtKB">
        <authorList>
            <consortium name="Ensembl"/>
        </authorList>
    </citation>
    <scope>IDENTIFICATION</scope>
</reference>
<gene>
    <name evidence="4" type="primary">CFAP92</name>
</gene>